<keyword evidence="5" id="KW-0547">Nucleotide-binding</keyword>
<dbReference type="Pfam" id="PF00005">
    <property type="entry name" value="ABC_tran"/>
    <property type="match status" value="1"/>
</dbReference>
<keyword evidence="6 12" id="KW-0067">ATP-binding</keyword>
<feature type="transmembrane region" description="Helical" evidence="9">
    <location>
        <begin position="48"/>
        <end position="68"/>
    </location>
</feature>
<organism evidence="12 13">
    <name type="scientific">Neisseria elongata subsp. glycolytica ATCC 29315</name>
    <dbReference type="NCBI Taxonomy" id="546263"/>
    <lineage>
        <taxon>Bacteria</taxon>
        <taxon>Pseudomonadati</taxon>
        <taxon>Pseudomonadota</taxon>
        <taxon>Betaproteobacteria</taxon>
        <taxon>Neisseriales</taxon>
        <taxon>Neisseriaceae</taxon>
        <taxon>Neisseria</taxon>
    </lineage>
</organism>
<keyword evidence="3" id="KW-1003">Cell membrane</keyword>
<feature type="domain" description="ABC transmembrane type-1" evidence="11">
    <location>
        <begin position="97"/>
        <end position="391"/>
    </location>
</feature>
<dbReference type="PROSITE" id="PS00211">
    <property type="entry name" value="ABC_TRANSPORTER_1"/>
    <property type="match status" value="1"/>
</dbReference>
<keyword evidence="2" id="KW-0813">Transport</keyword>
<dbReference type="InterPro" id="IPR050835">
    <property type="entry name" value="ABC_transporter_sub-D"/>
</dbReference>
<dbReference type="InterPro" id="IPR003593">
    <property type="entry name" value="AAA+_ATPase"/>
</dbReference>
<dbReference type="SMART" id="SM00382">
    <property type="entry name" value="AAA"/>
    <property type="match status" value="1"/>
</dbReference>
<feature type="transmembrane region" description="Helical" evidence="9">
    <location>
        <begin position="249"/>
        <end position="268"/>
    </location>
</feature>
<feature type="transmembrane region" description="Helical" evidence="9">
    <location>
        <begin position="89"/>
        <end position="111"/>
    </location>
</feature>
<evidence type="ECO:0000256" key="8">
    <source>
        <dbReference type="ARBA" id="ARBA00023136"/>
    </source>
</evidence>
<evidence type="ECO:0000256" key="6">
    <source>
        <dbReference type="ARBA" id="ARBA00022840"/>
    </source>
</evidence>
<dbReference type="GO" id="GO:0016887">
    <property type="term" value="F:ATP hydrolysis activity"/>
    <property type="evidence" value="ECO:0007669"/>
    <property type="project" value="InterPro"/>
</dbReference>
<dbReference type="PROSITE" id="PS50893">
    <property type="entry name" value="ABC_TRANSPORTER_2"/>
    <property type="match status" value="1"/>
</dbReference>
<dbReference type="SUPFAM" id="SSF52540">
    <property type="entry name" value="P-loop containing nucleoside triphosphate hydrolases"/>
    <property type="match status" value="1"/>
</dbReference>
<evidence type="ECO:0000259" key="10">
    <source>
        <dbReference type="PROSITE" id="PS50893"/>
    </source>
</evidence>
<dbReference type="STRING" id="546263.NELON_05830"/>
<sequence>MTFQTASLFPMNIESARLAELMPAIGGLIQPAAAIQKWQAELSATPLWLLQTLLGVVSIAVCAVFLIGRSRFGREFWQVLKPCMGRRGALQTLAVSLLMIVLLLTEIRLYVLNTFLNSSAYSAMQDRLADVFWKAVLINAALMMIRSVNLIINDFLDQALAIKWSEQLNRVLTENWLARKNYYRLQMRRDAPDNIDQRIQMDAQDFIVSTITFLRGMLNSIVSTIEFTIVLWGLAGILPVFGFEIPHGIVFLVYIAILAATALAMWIGKPLIRSNYENEHLNGDYRYSLVRIRDHSESIAFYNGEWREEKQLKERFRAIVRNRWRIARQSIGLSGFNDVFSQIMQLLPLMLQAPRLFAGQIKIGDVQQTVQSFARLQKSMSFFRNFYKDFTVYRARLDRLSGFMDYLDAPQTAERPQEEEISDGLILENVGLKRNNGDTLLSGISFRAECGDSLLIQGPSGCGKTSLLRTLAGLWPFGSSGKISRPPRNRTLFVPQKPYMPQGTLLQSVCYPDIAADPQNVAAALRECRLGHLEPLLDIADNWQQRLSPGELQRIAFARILLSAPQLILLDEATSALDEPTEAMLYTLIRNHLPDSIIISIGHRGSLAAFHNLNLTVGSPPDLPCGSARPA</sequence>
<evidence type="ECO:0000313" key="12">
    <source>
        <dbReference type="EMBL" id="EFE50458.1"/>
    </source>
</evidence>
<dbReference type="Gene3D" id="3.40.50.300">
    <property type="entry name" value="P-loop containing nucleotide triphosphate hydrolases"/>
    <property type="match status" value="1"/>
</dbReference>
<keyword evidence="8 9" id="KW-0472">Membrane</keyword>
<dbReference type="GO" id="GO:0140359">
    <property type="term" value="F:ABC-type transporter activity"/>
    <property type="evidence" value="ECO:0007669"/>
    <property type="project" value="InterPro"/>
</dbReference>
<dbReference type="Proteomes" id="UP000005536">
    <property type="component" value="Unassembled WGS sequence"/>
</dbReference>
<comment type="subcellular location">
    <subcellularLocation>
        <location evidence="1">Cell membrane</location>
        <topology evidence="1">Multi-pass membrane protein</topology>
    </subcellularLocation>
</comment>
<feature type="transmembrane region" description="Helical" evidence="9">
    <location>
        <begin position="131"/>
        <end position="152"/>
    </location>
</feature>
<dbReference type="InterPro" id="IPR017871">
    <property type="entry name" value="ABC_transporter-like_CS"/>
</dbReference>
<dbReference type="PANTHER" id="PTHR11384">
    <property type="entry name" value="ATP-BINDING CASSETTE, SUB-FAMILY D MEMBER"/>
    <property type="match status" value="1"/>
</dbReference>
<dbReference type="GO" id="GO:0005886">
    <property type="term" value="C:plasma membrane"/>
    <property type="evidence" value="ECO:0007669"/>
    <property type="project" value="UniProtKB-SubCell"/>
</dbReference>
<dbReference type="PANTHER" id="PTHR11384:SF59">
    <property type="entry name" value="LYSOSOMAL COBALAMIN TRANSPORTER ABCD4"/>
    <property type="match status" value="1"/>
</dbReference>
<dbReference type="InterPro" id="IPR027417">
    <property type="entry name" value="P-loop_NTPase"/>
</dbReference>
<dbReference type="Gene3D" id="1.20.1560.10">
    <property type="entry name" value="ABC transporter type 1, transmembrane domain"/>
    <property type="match status" value="1"/>
</dbReference>
<evidence type="ECO:0000256" key="7">
    <source>
        <dbReference type="ARBA" id="ARBA00022989"/>
    </source>
</evidence>
<evidence type="ECO:0000256" key="2">
    <source>
        <dbReference type="ARBA" id="ARBA00022448"/>
    </source>
</evidence>
<dbReference type="Pfam" id="PF06472">
    <property type="entry name" value="ABC_membrane_2"/>
    <property type="match status" value="1"/>
</dbReference>
<keyword evidence="4 9" id="KW-0812">Transmembrane</keyword>
<evidence type="ECO:0000256" key="3">
    <source>
        <dbReference type="ARBA" id="ARBA00022475"/>
    </source>
</evidence>
<reference evidence="12 13" key="1">
    <citation type="submission" date="2010-02" db="EMBL/GenBank/DDBJ databases">
        <authorList>
            <person name="Weinstock G."/>
            <person name="Sodergren E."/>
            <person name="Clifton S."/>
            <person name="Fulton L."/>
            <person name="Fulton B."/>
            <person name="Courtney L."/>
            <person name="Fronick C."/>
            <person name="Harrison M."/>
            <person name="Strong C."/>
            <person name="Farmer C."/>
            <person name="Delahaunty K."/>
            <person name="Markovic C."/>
            <person name="Hall O."/>
            <person name="Minx P."/>
            <person name="Tomlinson C."/>
            <person name="Mitreva M."/>
            <person name="Nelson J."/>
            <person name="Hou S."/>
            <person name="Wollam A."/>
            <person name="Pepin K.H."/>
            <person name="Johnson M."/>
            <person name="Bhonagiri V."/>
            <person name="Zhang X."/>
            <person name="Suruliraj S."/>
            <person name="Warren W."/>
            <person name="Chinwalla A."/>
            <person name="Mardis E.R."/>
            <person name="Wilson R.K."/>
        </authorList>
    </citation>
    <scope>NUCLEOTIDE SEQUENCE [LARGE SCALE GENOMIC DNA]</scope>
    <source>
        <strain evidence="12 13">ATCC 29315</strain>
    </source>
</reference>
<evidence type="ECO:0000256" key="5">
    <source>
        <dbReference type="ARBA" id="ARBA00022741"/>
    </source>
</evidence>
<name>D4DNI2_NEIEG</name>
<gene>
    <name evidence="12" type="ORF">NEIELOOT_00614</name>
</gene>
<dbReference type="AlphaFoldDB" id="D4DNI2"/>
<evidence type="ECO:0000256" key="9">
    <source>
        <dbReference type="SAM" id="Phobius"/>
    </source>
</evidence>
<evidence type="ECO:0000313" key="13">
    <source>
        <dbReference type="Proteomes" id="UP000005536"/>
    </source>
</evidence>
<dbReference type="CDD" id="cd03223">
    <property type="entry name" value="ABCD_peroxisomal_ALDP"/>
    <property type="match status" value="1"/>
</dbReference>
<evidence type="ECO:0000256" key="1">
    <source>
        <dbReference type="ARBA" id="ARBA00004651"/>
    </source>
</evidence>
<dbReference type="GO" id="GO:0005524">
    <property type="term" value="F:ATP binding"/>
    <property type="evidence" value="ECO:0007669"/>
    <property type="project" value="UniProtKB-KW"/>
</dbReference>
<dbReference type="SUPFAM" id="SSF90123">
    <property type="entry name" value="ABC transporter transmembrane region"/>
    <property type="match status" value="1"/>
</dbReference>
<accession>D4DNI2</accession>
<comment type="caution">
    <text evidence="12">The sequence shown here is derived from an EMBL/GenBank/DDBJ whole genome shotgun (WGS) entry which is preliminary data.</text>
</comment>
<feature type="transmembrane region" description="Helical" evidence="9">
    <location>
        <begin position="221"/>
        <end position="243"/>
    </location>
</feature>
<evidence type="ECO:0000256" key="4">
    <source>
        <dbReference type="ARBA" id="ARBA00022692"/>
    </source>
</evidence>
<dbReference type="InterPro" id="IPR036640">
    <property type="entry name" value="ABC1_TM_sf"/>
</dbReference>
<protein>
    <submittedName>
        <fullName evidence="12">ABC transporter, ATP-binding protein</fullName>
    </submittedName>
</protein>
<dbReference type="PROSITE" id="PS50929">
    <property type="entry name" value="ABC_TM1F"/>
    <property type="match status" value="1"/>
</dbReference>
<feature type="domain" description="ABC transporter" evidence="10">
    <location>
        <begin position="425"/>
        <end position="629"/>
    </location>
</feature>
<dbReference type="InterPro" id="IPR011527">
    <property type="entry name" value="ABC1_TM_dom"/>
</dbReference>
<evidence type="ECO:0000259" key="11">
    <source>
        <dbReference type="PROSITE" id="PS50929"/>
    </source>
</evidence>
<dbReference type="InterPro" id="IPR003439">
    <property type="entry name" value="ABC_transporter-like_ATP-bd"/>
</dbReference>
<keyword evidence="7 9" id="KW-1133">Transmembrane helix</keyword>
<proteinExistence type="predicted"/>
<dbReference type="EMBL" id="ADBF01000016">
    <property type="protein sequence ID" value="EFE50458.1"/>
    <property type="molecule type" value="Genomic_DNA"/>
</dbReference>